<dbReference type="InterPro" id="IPR036388">
    <property type="entry name" value="WH-like_DNA-bd_sf"/>
</dbReference>
<dbReference type="SMART" id="SM00421">
    <property type="entry name" value="HTH_LUXR"/>
    <property type="match status" value="1"/>
</dbReference>
<dbReference type="EMBL" id="LR130759">
    <property type="protein sequence ID" value="VDM89578.1"/>
    <property type="molecule type" value="Genomic_DNA"/>
</dbReference>
<dbReference type="AlphaFoldDB" id="A0A447GGN1"/>
<sequence length="541" mass="58731">MGVVESLLEAREAYERRDWVAAYERLSDLDTAAQHGADFACLATAAYLTGRNNDCVQALQRAYHSHLDRADVMGALRCAFWLARTLHDMGETAIASGWQARMQRLLEDAAGDVAERGYLQILRMFRHLSAAEFQDAAECAASITDYGRRFHDADLTAVGLSSQGRLLIYAGQVRHGFELLDESMVDVAAGAVSTIFAGQVYCSMIEACQETSDFDRAAQWTTALTRWCADQRGLIAFTGQCAVHRGQIMRVLGCYREALQEFSLAVERYRVMEAVAPTGLAFAERGDVLRILGEFDAAEEAYQAARQYGHDPQPGLVLLWLAQGRTASAVHAMRRLLAESRHAIGRSQLLPAAVQILVSAGELDQAERLSGELTQIAAEFGSTGIRAMAAYATGAVANARGDHGRAIAQLRAAADGWANLNAPCELARCSTLIGRSLRALGDEDSAVVEFQSAQRVFAELRLANAARDVARLLRPSTPGGLTAREVEVLRLVAAGKTNSEIAQSLVLSEKTVARHLSNIFAKLDVKSRTAAAAYAFNQHLV</sequence>
<dbReference type="InterPro" id="IPR000792">
    <property type="entry name" value="Tscrpt_reg_LuxR_C"/>
</dbReference>
<evidence type="ECO:0000313" key="4">
    <source>
        <dbReference type="Proteomes" id="UP000269998"/>
    </source>
</evidence>
<evidence type="ECO:0000259" key="2">
    <source>
        <dbReference type="PROSITE" id="PS50043"/>
    </source>
</evidence>
<dbReference type="CDD" id="cd06170">
    <property type="entry name" value="LuxR_C_like"/>
    <property type="match status" value="1"/>
</dbReference>
<dbReference type="Gene3D" id="1.10.10.10">
    <property type="entry name" value="Winged helix-like DNA-binding domain superfamily/Winged helix DNA-binding domain"/>
    <property type="match status" value="1"/>
</dbReference>
<dbReference type="GO" id="GO:0006355">
    <property type="term" value="P:regulation of DNA-templated transcription"/>
    <property type="evidence" value="ECO:0007669"/>
    <property type="project" value="InterPro"/>
</dbReference>
<evidence type="ECO:0000256" key="1">
    <source>
        <dbReference type="ARBA" id="ARBA00023125"/>
    </source>
</evidence>
<dbReference type="OrthoDB" id="27092at2"/>
<dbReference type="PANTHER" id="PTHR43214">
    <property type="entry name" value="TWO-COMPONENT RESPONSE REGULATOR"/>
    <property type="match status" value="1"/>
</dbReference>
<dbReference type="Gene3D" id="1.25.40.10">
    <property type="entry name" value="Tetratricopeptide repeat domain"/>
    <property type="match status" value="1"/>
</dbReference>
<accession>A0A447GGN1</accession>
<dbReference type="Proteomes" id="UP000269998">
    <property type="component" value="Chromosome"/>
</dbReference>
<keyword evidence="4" id="KW-1185">Reference proteome</keyword>
<dbReference type="PROSITE" id="PS50043">
    <property type="entry name" value="HTH_LUXR_2"/>
    <property type="match status" value="1"/>
</dbReference>
<dbReference type="RefSeq" id="WP_158017417.1">
    <property type="nucleotide sequence ID" value="NZ_CBCSKE010000018.1"/>
</dbReference>
<feature type="domain" description="HTH luxR-type" evidence="2">
    <location>
        <begin position="474"/>
        <end position="539"/>
    </location>
</feature>
<dbReference type="PANTHER" id="PTHR43214:SF44">
    <property type="entry name" value="TWO-COMPONENT RESPONSE REGULATOR"/>
    <property type="match status" value="1"/>
</dbReference>
<name>A0A447GGN1_9MYCO</name>
<dbReference type="KEGG" id="mbai:MB901379_03156"/>
<dbReference type="InterPro" id="IPR011990">
    <property type="entry name" value="TPR-like_helical_dom_sf"/>
</dbReference>
<evidence type="ECO:0000313" key="3">
    <source>
        <dbReference type="EMBL" id="VDM89578.1"/>
    </source>
</evidence>
<dbReference type="InterPro" id="IPR039420">
    <property type="entry name" value="WalR-like"/>
</dbReference>
<keyword evidence="1" id="KW-0238">DNA-binding</keyword>
<dbReference type="InterPro" id="IPR016032">
    <property type="entry name" value="Sig_transdc_resp-reg_C-effctor"/>
</dbReference>
<reference evidence="4" key="1">
    <citation type="submission" date="2018-02" db="EMBL/GenBank/DDBJ databases">
        <authorList>
            <person name="Seth-Smith MB H."/>
            <person name="Seth-Smith H."/>
        </authorList>
    </citation>
    <scope>NUCLEOTIDE SEQUENCE [LARGE SCALE GENOMIC DNA]</scope>
</reference>
<dbReference type="PRINTS" id="PR00038">
    <property type="entry name" value="HTHLUXR"/>
</dbReference>
<dbReference type="PROSITE" id="PS00622">
    <property type="entry name" value="HTH_LUXR_1"/>
    <property type="match status" value="1"/>
</dbReference>
<organism evidence="3 4">
    <name type="scientific">Mycobacterium basiliense</name>
    <dbReference type="NCBI Taxonomy" id="2094119"/>
    <lineage>
        <taxon>Bacteria</taxon>
        <taxon>Bacillati</taxon>
        <taxon>Actinomycetota</taxon>
        <taxon>Actinomycetes</taxon>
        <taxon>Mycobacteriales</taxon>
        <taxon>Mycobacteriaceae</taxon>
        <taxon>Mycobacterium</taxon>
    </lineage>
</organism>
<proteinExistence type="predicted"/>
<gene>
    <name evidence="3" type="primary">liaR_3</name>
    <name evidence="3" type="ORF">MB901379_03156</name>
</gene>
<dbReference type="SUPFAM" id="SSF46894">
    <property type="entry name" value="C-terminal effector domain of the bipartite response regulators"/>
    <property type="match status" value="1"/>
</dbReference>
<dbReference type="GO" id="GO:0003677">
    <property type="term" value="F:DNA binding"/>
    <property type="evidence" value="ECO:0007669"/>
    <property type="project" value="UniProtKB-KW"/>
</dbReference>
<dbReference type="Pfam" id="PF00196">
    <property type="entry name" value="GerE"/>
    <property type="match status" value="1"/>
</dbReference>
<dbReference type="SUPFAM" id="SSF48452">
    <property type="entry name" value="TPR-like"/>
    <property type="match status" value="2"/>
</dbReference>
<protein>
    <submittedName>
        <fullName evidence="3">Transcriptional regulatory protein LiaR</fullName>
    </submittedName>
</protein>